<comment type="function">
    <text evidence="12">Binds to the mitochondrial light strand promoter and functions in mitochondrial transcription regulation. Component of the mitochondrial transcription initiation complex, composed at least of TFB2M, TFAM and POLRMT that is required for basal transcription of mitochondrial DNA. In this complex, TFAM recruits POLRMT to a specific promoter whereas TFB2M induces structural changes in POLRMT to enable promoter opening and trapping of the DNA non-template strand. Required for accurate and efficient promoter recognition by the mitochondrial RNA polymerase. Promotes transcription initiation from the HSP1 and the light strand promoter by binding immediately upstream of transcriptional start sites. Is able to unwind DNA. Bends the mitochondrial light strand promoter DNA into a U-turn shape via its HMG boxes. Required for maintenance of normal levels of mitochondrial DNA. May play a role in organizing and compacting mitochondrial DNA.</text>
</comment>
<feature type="coiled-coil region" evidence="15">
    <location>
        <begin position="211"/>
        <end position="238"/>
    </location>
</feature>
<dbReference type="CTD" id="7019"/>
<evidence type="ECO:0000256" key="1">
    <source>
        <dbReference type="ARBA" id="ARBA00004436"/>
    </source>
</evidence>
<keyword evidence="8" id="KW-0010">Activator</keyword>
<reference evidence="19" key="1">
    <citation type="submission" date="2025-08" db="UniProtKB">
        <authorList>
            <consortium name="RefSeq"/>
        </authorList>
    </citation>
    <scope>IDENTIFICATION</scope>
</reference>
<dbReference type="GO" id="GO:0042645">
    <property type="term" value="C:mitochondrial nucleoid"/>
    <property type="evidence" value="ECO:0007669"/>
    <property type="project" value="UniProtKB-SubCell"/>
</dbReference>
<evidence type="ECO:0000256" key="13">
    <source>
        <dbReference type="ARBA" id="ARBA00046467"/>
    </source>
</evidence>
<keyword evidence="4" id="KW-0809">Transit peptide</keyword>
<dbReference type="RefSeq" id="XP_030058964.1">
    <property type="nucleotide sequence ID" value="XM_030203104.1"/>
</dbReference>
<dbReference type="AlphaFoldDB" id="A0A6P7Y870"/>
<dbReference type="CDD" id="cd21987">
    <property type="entry name" value="HMG-box_TFAM_rpt2"/>
    <property type="match status" value="1"/>
</dbReference>
<dbReference type="SMART" id="SM00398">
    <property type="entry name" value="HMG"/>
    <property type="match status" value="2"/>
</dbReference>
<evidence type="ECO:0000313" key="18">
    <source>
        <dbReference type="Proteomes" id="UP000515156"/>
    </source>
</evidence>
<dbReference type="OrthoDB" id="5550281at2759"/>
<evidence type="ECO:0000259" key="17">
    <source>
        <dbReference type="PROSITE" id="PS50118"/>
    </source>
</evidence>
<dbReference type="Proteomes" id="UP000515156">
    <property type="component" value="Chromosome 5"/>
</dbReference>
<evidence type="ECO:0000256" key="6">
    <source>
        <dbReference type="ARBA" id="ARBA00023125"/>
    </source>
</evidence>
<evidence type="ECO:0000256" key="2">
    <source>
        <dbReference type="ARBA" id="ARBA00022553"/>
    </source>
</evidence>
<evidence type="ECO:0000256" key="12">
    <source>
        <dbReference type="ARBA" id="ARBA00045216"/>
    </source>
</evidence>
<evidence type="ECO:0000256" key="10">
    <source>
        <dbReference type="ARBA" id="ARBA00023271"/>
    </source>
</evidence>
<organism evidence="18 19">
    <name type="scientific">Microcaecilia unicolor</name>
    <dbReference type="NCBI Taxonomy" id="1415580"/>
    <lineage>
        <taxon>Eukaryota</taxon>
        <taxon>Metazoa</taxon>
        <taxon>Chordata</taxon>
        <taxon>Craniata</taxon>
        <taxon>Vertebrata</taxon>
        <taxon>Euteleostomi</taxon>
        <taxon>Amphibia</taxon>
        <taxon>Gymnophiona</taxon>
        <taxon>Siphonopidae</taxon>
        <taxon>Microcaecilia</taxon>
    </lineage>
</organism>
<feature type="DNA-binding region" description="HMG box" evidence="14">
    <location>
        <begin position="165"/>
        <end position="229"/>
    </location>
</feature>
<dbReference type="GeneID" id="115470152"/>
<dbReference type="PROSITE" id="PS50118">
    <property type="entry name" value="HMG_BOX_2"/>
    <property type="match status" value="2"/>
</dbReference>
<dbReference type="GO" id="GO:0006357">
    <property type="term" value="P:regulation of transcription by RNA polymerase II"/>
    <property type="evidence" value="ECO:0007669"/>
    <property type="project" value="TreeGrafter"/>
</dbReference>
<comment type="subcellular location">
    <subcellularLocation>
        <location evidence="1">Mitochondrion matrix</location>
        <location evidence="1">Mitochondrion nucleoid</location>
    </subcellularLocation>
</comment>
<accession>A0A6P7Y870</accession>
<evidence type="ECO:0000256" key="7">
    <source>
        <dbReference type="ARBA" id="ARBA00023128"/>
    </source>
</evidence>
<dbReference type="FunFam" id="1.10.30.10:FF:000043">
    <property type="entry name" value="Transcription factor A, mitochondrial"/>
    <property type="match status" value="1"/>
</dbReference>
<evidence type="ECO:0000256" key="4">
    <source>
        <dbReference type="ARBA" id="ARBA00022946"/>
    </source>
</evidence>
<dbReference type="KEGG" id="muo:115470152"/>
<dbReference type="Gene3D" id="1.10.30.10">
    <property type="entry name" value="High mobility group box domain"/>
    <property type="match status" value="2"/>
</dbReference>
<dbReference type="PRINTS" id="PR00886">
    <property type="entry name" value="HIGHMOBLTY12"/>
</dbReference>
<dbReference type="SUPFAM" id="SSF47095">
    <property type="entry name" value="HMG-box"/>
    <property type="match status" value="2"/>
</dbReference>
<protein>
    <recommendedName>
        <fullName evidence="11">Transcription factor A, mitochondrial</fullName>
    </recommendedName>
</protein>
<proteinExistence type="predicted"/>
<keyword evidence="6 14" id="KW-0238">DNA-binding</keyword>
<evidence type="ECO:0000256" key="14">
    <source>
        <dbReference type="PROSITE-ProRule" id="PRU00267"/>
    </source>
</evidence>
<dbReference type="GO" id="GO:0003677">
    <property type="term" value="F:DNA binding"/>
    <property type="evidence" value="ECO:0007669"/>
    <property type="project" value="UniProtKB-UniRule"/>
</dbReference>
<dbReference type="PANTHER" id="PTHR48112">
    <property type="entry name" value="HIGH MOBILITY GROUP PROTEIN DSP1"/>
    <property type="match status" value="1"/>
</dbReference>
<dbReference type="InterPro" id="IPR036910">
    <property type="entry name" value="HMG_box_dom_sf"/>
</dbReference>
<feature type="compositionally biased region" description="Basic and acidic residues" evidence="16">
    <location>
        <begin position="286"/>
        <end position="299"/>
    </location>
</feature>
<feature type="region of interest" description="Disordered" evidence="16">
    <location>
        <begin position="276"/>
        <end position="299"/>
    </location>
</feature>
<keyword evidence="15" id="KW-0175">Coiled coil</keyword>
<keyword evidence="7" id="KW-0496">Mitochondrion</keyword>
<dbReference type="InParanoid" id="A0A6P7Y870"/>
<dbReference type="InterPro" id="IPR009071">
    <property type="entry name" value="HMG_box_dom"/>
</dbReference>
<keyword evidence="14" id="KW-0539">Nucleus</keyword>
<feature type="domain" description="HMG box" evidence="17">
    <location>
        <begin position="60"/>
        <end position="128"/>
    </location>
</feature>
<evidence type="ECO:0000313" key="19">
    <source>
        <dbReference type="RefSeq" id="XP_030058964.1"/>
    </source>
</evidence>
<evidence type="ECO:0000256" key="11">
    <source>
        <dbReference type="ARBA" id="ARBA00040582"/>
    </source>
</evidence>
<keyword evidence="2" id="KW-0597">Phosphoprotein</keyword>
<feature type="DNA-binding region" description="HMG box" evidence="14">
    <location>
        <begin position="60"/>
        <end position="128"/>
    </location>
</feature>
<keyword evidence="9" id="KW-0804">Transcription</keyword>
<feature type="domain" description="HMG box" evidence="17">
    <location>
        <begin position="165"/>
        <end position="229"/>
    </location>
</feature>
<evidence type="ECO:0000256" key="16">
    <source>
        <dbReference type="SAM" id="MobiDB-lite"/>
    </source>
</evidence>
<evidence type="ECO:0000256" key="3">
    <source>
        <dbReference type="ARBA" id="ARBA00022737"/>
    </source>
</evidence>
<comment type="subunit">
    <text evidence="13">Monomer; binds DNA as a monomer. Homodimer. Component of the mitochondrial transcription initiation complex, composed at least of TFB2M, TFAM and POLRMT. In this complex TFAM recruits POLRMT to the promoter whereas TFB2M induces structural changes in POLRMT to enable promoter opening and trapping of the DNA non-template strand. Upon metabolic stress, forms a complex composed of FOXO3, SIRT3, TFAM and POLRMT. Interacts with TFB1M and TFB2M. Interacts with CLPX; this enhances DNA-binding.</text>
</comment>
<dbReference type="Pfam" id="PF00505">
    <property type="entry name" value="HMG_box"/>
    <property type="match status" value="2"/>
</dbReference>
<name>A0A6P7Y870_9AMPH</name>
<evidence type="ECO:0000256" key="8">
    <source>
        <dbReference type="ARBA" id="ARBA00023159"/>
    </source>
</evidence>
<dbReference type="GO" id="GO:0005634">
    <property type="term" value="C:nucleus"/>
    <property type="evidence" value="ECO:0007669"/>
    <property type="project" value="UniProtKB-UniRule"/>
</dbReference>
<gene>
    <name evidence="19" type="primary">TFAM</name>
</gene>
<dbReference type="InterPro" id="IPR050342">
    <property type="entry name" value="HMGB"/>
</dbReference>
<evidence type="ECO:0000256" key="15">
    <source>
        <dbReference type="SAM" id="Coils"/>
    </source>
</evidence>
<keyword evidence="10" id="KW-1135">Mitochondrion nucleoid</keyword>
<evidence type="ECO:0000256" key="5">
    <source>
        <dbReference type="ARBA" id="ARBA00023015"/>
    </source>
</evidence>
<sequence length="299" mass="34918">MASVLCGRLGAIGKGFGDLLSCRHALRCSSLVSSMENRNRSVMCSEVRWFSKSSSSDNHPKRPSTAYIRYSVEQRPIFKKQSPDLKFGELTRKIALAWNELPVSQKQPYEMAAVADWQIYKEEMARYKAQLTPTQTAALREERRQKLATRKAIKKKRELTMLGKPKRPRFGFNIFMSEHFQEAKGISVQAKMKNLFEDWKQLENSQKQTYMQLAEDDKVRYENEMTAWEEQMIEVGREDLIRVKHRKRLKRQRAANGRKTVKRVVAKRKNANEWEVLGSHKTTLSKTERESVRTKKAEE</sequence>
<keyword evidence="5" id="KW-0805">Transcription regulation</keyword>
<dbReference type="FunCoup" id="A0A6P7Y870">
    <property type="interactions" value="3584"/>
</dbReference>
<evidence type="ECO:0000256" key="9">
    <source>
        <dbReference type="ARBA" id="ARBA00023163"/>
    </source>
</evidence>
<dbReference type="PANTHER" id="PTHR48112:SF36">
    <property type="entry name" value="TRANSCRIPTION FACTOR A, MITOCHONDRIAL"/>
    <property type="match status" value="1"/>
</dbReference>
<keyword evidence="18" id="KW-1185">Reference proteome</keyword>
<keyword evidence="3" id="KW-0677">Repeat</keyword>